<sequence length="198" mass="22339">MAAAGIESGPVDGLAGPQTRIAWERWQDRLRGLTPRAAEIAHQPDVFPRQKDVPGFYGEPGTHQAMLDLPFPMRLAWDKGTVIRRFAIHEKARESAARAFAGIRAHYGEDAIRRLGLDLFAGCLNIRAMRGGKALSMHSWGIAIDFDPEHNPLRWGRDKARMAGPDYAPFLDIWESEGWISLGRERNYDWMHVQAARL</sequence>
<dbReference type="GO" id="GO:0008233">
    <property type="term" value="F:peptidase activity"/>
    <property type="evidence" value="ECO:0007669"/>
    <property type="project" value="InterPro"/>
</dbReference>
<proteinExistence type="predicted"/>
<reference evidence="2 3" key="1">
    <citation type="submission" date="2020-08" db="EMBL/GenBank/DDBJ databases">
        <title>Draft genome sequence of Parasphingopyxis sp. GrpM-11.</title>
        <authorList>
            <person name="Oh J."/>
            <person name="Roh D.-H."/>
        </authorList>
    </citation>
    <scope>NUCLEOTIDE SEQUENCE [LARGE SCALE GENOMIC DNA]</scope>
    <source>
        <strain evidence="2 3">GrpM-11</strain>
    </source>
</reference>
<feature type="domain" description="Peptidase M15C" evidence="1">
    <location>
        <begin position="131"/>
        <end position="194"/>
    </location>
</feature>
<dbReference type="SUPFAM" id="SSF55166">
    <property type="entry name" value="Hedgehog/DD-peptidase"/>
    <property type="match status" value="1"/>
</dbReference>
<gene>
    <name evidence="2" type="ORF">H6P80_02690</name>
</gene>
<dbReference type="Pfam" id="PF13539">
    <property type="entry name" value="Peptidase_M15_4"/>
    <property type="match status" value="1"/>
</dbReference>
<name>A0A842HU18_9SPHN</name>
<organism evidence="2 3">
    <name type="scientific">Parasphingopyxis marina</name>
    <dbReference type="NCBI Taxonomy" id="2761622"/>
    <lineage>
        <taxon>Bacteria</taxon>
        <taxon>Pseudomonadati</taxon>
        <taxon>Pseudomonadota</taxon>
        <taxon>Alphaproteobacteria</taxon>
        <taxon>Sphingomonadales</taxon>
        <taxon>Sphingomonadaceae</taxon>
        <taxon>Parasphingopyxis</taxon>
    </lineage>
</organism>
<evidence type="ECO:0000313" key="2">
    <source>
        <dbReference type="EMBL" id="MBC2776522.1"/>
    </source>
</evidence>
<evidence type="ECO:0000313" key="3">
    <source>
        <dbReference type="Proteomes" id="UP000564378"/>
    </source>
</evidence>
<dbReference type="InterPro" id="IPR009045">
    <property type="entry name" value="Zn_M74/Hedgehog-like"/>
</dbReference>
<protein>
    <submittedName>
        <fullName evidence="2">M15 family metallopeptidase</fullName>
    </submittedName>
</protein>
<dbReference type="EMBL" id="JACJVJ010000001">
    <property type="protein sequence ID" value="MBC2776522.1"/>
    <property type="molecule type" value="Genomic_DNA"/>
</dbReference>
<accession>A0A842HU18</accession>
<keyword evidence="3" id="KW-1185">Reference proteome</keyword>
<comment type="caution">
    <text evidence="2">The sequence shown here is derived from an EMBL/GenBank/DDBJ whole genome shotgun (WGS) entry which is preliminary data.</text>
</comment>
<dbReference type="AlphaFoldDB" id="A0A842HU18"/>
<evidence type="ECO:0000259" key="1">
    <source>
        <dbReference type="Pfam" id="PF13539"/>
    </source>
</evidence>
<dbReference type="Proteomes" id="UP000564378">
    <property type="component" value="Unassembled WGS sequence"/>
</dbReference>
<dbReference type="InterPro" id="IPR039561">
    <property type="entry name" value="Peptidase_M15C"/>
</dbReference>